<accession>A0A2M6WKD0</accession>
<reference evidence="2" key="1">
    <citation type="submission" date="2017-09" db="EMBL/GenBank/DDBJ databases">
        <title>Depth-based differentiation of microbial function through sediment-hosted aquifers and enrichment of novel symbionts in the deep terrestrial subsurface.</title>
        <authorList>
            <person name="Probst A.J."/>
            <person name="Ladd B."/>
            <person name="Jarett J.K."/>
            <person name="Geller-Mcgrath D.E."/>
            <person name="Sieber C.M.K."/>
            <person name="Emerson J.B."/>
            <person name="Anantharaman K."/>
            <person name="Thomas B.C."/>
            <person name="Malmstrom R."/>
            <person name="Stieglmeier M."/>
            <person name="Klingl A."/>
            <person name="Woyke T."/>
            <person name="Ryan C.M."/>
            <person name="Banfield J.F."/>
        </authorList>
    </citation>
    <scope>NUCLEOTIDE SEQUENCE [LARGE SCALE GENOMIC DNA]</scope>
</reference>
<dbReference type="EMBL" id="PFAY01000008">
    <property type="protein sequence ID" value="PIT93229.1"/>
    <property type="molecule type" value="Genomic_DNA"/>
</dbReference>
<comment type="caution">
    <text evidence="1">The sequence shown here is derived from an EMBL/GenBank/DDBJ whole genome shotgun (WGS) entry which is preliminary data.</text>
</comment>
<dbReference type="Proteomes" id="UP000229112">
    <property type="component" value="Unassembled WGS sequence"/>
</dbReference>
<evidence type="ECO:0000313" key="2">
    <source>
        <dbReference type="Proteomes" id="UP000229112"/>
    </source>
</evidence>
<dbReference type="AlphaFoldDB" id="A0A2M6WKD0"/>
<proteinExistence type="predicted"/>
<dbReference type="InterPro" id="IPR025518">
    <property type="entry name" value="DUF4406"/>
</dbReference>
<evidence type="ECO:0000313" key="1">
    <source>
        <dbReference type="EMBL" id="PIT93229.1"/>
    </source>
</evidence>
<sequence>MNWLEDHLNRLKEIQSLEEMLSLAFEVIDRISIPITQVCGPISTGGLGSMEANISLFKKTTKRLHNEGFNIFDQIPFESAILKINKDFRDKDEYVLLNNFYLPIFESRKIHTLAFLPDWQSSLGSTWEHETGKKLNLNIIYL</sequence>
<gene>
    <name evidence="1" type="ORF">COU06_01030</name>
</gene>
<organism evidence="1 2">
    <name type="scientific">Candidatus Harrisonbacteria bacterium CG10_big_fil_rev_8_21_14_0_10_38_8</name>
    <dbReference type="NCBI Taxonomy" id="1974582"/>
    <lineage>
        <taxon>Bacteria</taxon>
        <taxon>Candidatus Harrisoniibacteriota</taxon>
    </lineage>
</organism>
<protein>
    <submittedName>
        <fullName evidence="1">Uncharacterized protein</fullName>
    </submittedName>
</protein>
<name>A0A2M6WKD0_9BACT</name>
<dbReference type="SUPFAM" id="SSF52309">
    <property type="entry name" value="N-(deoxy)ribosyltransferase-like"/>
    <property type="match status" value="1"/>
</dbReference>
<dbReference type="Pfam" id="PF14359">
    <property type="entry name" value="DUF4406"/>
    <property type="match status" value="1"/>
</dbReference>
<dbReference type="Gene3D" id="3.40.50.10400">
    <property type="entry name" value="Hypothetical protein PA1492"/>
    <property type="match status" value="1"/>
</dbReference>